<dbReference type="InParanoid" id="Q027L4"/>
<keyword evidence="1 5" id="KW-0489">Methyltransferase</keyword>
<dbReference type="InterPro" id="IPR029063">
    <property type="entry name" value="SAM-dependent_MTases_sf"/>
</dbReference>
<organism evidence="5">
    <name type="scientific">Solibacter usitatus (strain Ellin6076)</name>
    <dbReference type="NCBI Taxonomy" id="234267"/>
    <lineage>
        <taxon>Bacteria</taxon>
        <taxon>Pseudomonadati</taxon>
        <taxon>Acidobacteriota</taxon>
        <taxon>Terriglobia</taxon>
        <taxon>Bryobacterales</taxon>
        <taxon>Solibacteraceae</taxon>
        <taxon>Candidatus Solibacter</taxon>
    </lineage>
</organism>
<evidence type="ECO:0000256" key="2">
    <source>
        <dbReference type="ARBA" id="ARBA00022679"/>
    </source>
</evidence>
<reference evidence="5" key="1">
    <citation type="submission" date="2006-10" db="EMBL/GenBank/DDBJ databases">
        <title>Complete sequence of Solibacter usitatus Ellin6076.</title>
        <authorList>
            <consortium name="US DOE Joint Genome Institute"/>
            <person name="Copeland A."/>
            <person name="Lucas S."/>
            <person name="Lapidus A."/>
            <person name="Barry K."/>
            <person name="Detter J.C."/>
            <person name="Glavina del Rio T."/>
            <person name="Hammon N."/>
            <person name="Israni S."/>
            <person name="Dalin E."/>
            <person name="Tice H."/>
            <person name="Pitluck S."/>
            <person name="Thompson L.S."/>
            <person name="Brettin T."/>
            <person name="Bruce D."/>
            <person name="Han C."/>
            <person name="Tapia R."/>
            <person name="Gilna P."/>
            <person name="Schmutz J."/>
            <person name="Larimer F."/>
            <person name="Land M."/>
            <person name="Hauser L."/>
            <person name="Kyrpides N."/>
            <person name="Mikhailova N."/>
            <person name="Janssen P.H."/>
            <person name="Kuske C.R."/>
            <person name="Richardson P."/>
        </authorList>
    </citation>
    <scope>NUCLEOTIDE SEQUENCE</scope>
    <source>
        <strain evidence="5">Ellin6076</strain>
    </source>
</reference>
<dbReference type="Pfam" id="PF08241">
    <property type="entry name" value="Methyltransf_11"/>
    <property type="match status" value="1"/>
</dbReference>
<dbReference type="GO" id="GO:0032259">
    <property type="term" value="P:methylation"/>
    <property type="evidence" value="ECO:0007669"/>
    <property type="project" value="UniProtKB-KW"/>
</dbReference>
<gene>
    <name evidence="5" type="ordered locus">Acid_1803</name>
</gene>
<dbReference type="CDD" id="cd02440">
    <property type="entry name" value="AdoMet_MTases"/>
    <property type="match status" value="1"/>
</dbReference>
<dbReference type="PANTHER" id="PTHR43464">
    <property type="entry name" value="METHYLTRANSFERASE"/>
    <property type="match status" value="1"/>
</dbReference>
<feature type="domain" description="Methyltransferase type 11" evidence="4">
    <location>
        <begin position="47"/>
        <end position="140"/>
    </location>
</feature>
<dbReference type="InterPro" id="IPR013216">
    <property type="entry name" value="Methyltransf_11"/>
</dbReference>
<dbReference type="AlphaFoldDB" id="Q027L4"/>
<evidence type="ECO:0000259" key="4">
    <source>
        <dbReference type="Pfam" id="PF08241"/>
    </source>
</evidence>
<dbReference type="OrthoDB" id="9804312at2"/>
<dbReference type="KEGG" id="sus:Acid_1803"/>
<dbReference type="SUPFAM" id="SSF53335">
    <property type="entry name" value="S-adenosyl-L-methionine-dependent methyltransferases"/>
    <property type="match status" value="1"/>
</dbReference>
<dbReference type="eggNOG" id="COG2226">
    <property type="taxonomic scope" value="Bacteria"/>
</dbReference>
<proteinExistence type="predicted"/>
<evidence type="ECO:0000256" key="1">
    <source>
        <dbReference type="ARBA" id="ARBA00022603"/>
    </source>
</evidence>
<evidence type="ECO:0000256" key="3">
    <source>
        <dbReference type="ARBA" id="ARBA00022691"/>
    </source>
</evidence>
<evidence type="ECO:0000313" key="5">
    <source>
        <dbReference type="EMBL" id="ABJ82793.1"/>
    </source>
</evidence>
<dbReference type="PANTHER" id="PTHR43464:SF19">
    <property type="entry name" value="UBIQUINONE BIOSYNTHESIS O-METHYLTRANSFERASE, MITOCHONDRIAL"/>
    <property type="match status" value="1"/>
</dbReference>
<name>Q027L4_SOLUE</name>
<dbReference type="GO" id="GO:0008757">
    <property type="term" value="F:S-adenosylmethionine-dependent methyltransferase activity"/>
    <property type="evidence" value="ECO:0007669"/>
    <property type="project" value="InterPro"/>
</dbReference>
<sequence>MNDFMNPAEFANIRNSEEHFWWYRGMRSILFSMMERRLAGRKIDRALEAGCGTGYLSHVLQRDRGWPIVPMDLSGHGLRYARELGVQRPIQGDIRALPFAESAFDLVMSIDVIAHLPLGEEVGAARELARVTRRGGLLVVRTAALDILRSRHSEFAHERQRFTRRRLMGLFAGAGIRVLDCTYVNSLLLPAALLKFRVWEPLTGQPPESGVHPVEPWLDRLLYAPLAMEASWVGGGRSFPIGQSLVFIGERML</sequence>
<keyword evidence="3" id="KW-0949">S-adenosyl-L-methionine</keyword>
<keyword evidence="2 5" id="KW-0808">Transferase</keyword>
<dbReference type="Gene3D" id="3.40.50.150">
    <property type="entry name" value="Vaccinia Virus protein VP39"/>
    <property type="match status" value="1"/>
</dbReference>
<dbReference type="STRING" id="234267.Acid_1803"/>
<dbReference type="HOGENOM" id="CLU_082726_0_1_0"/>
<protein>
    <submittedName>
        <fullName evidence="5">Methyltransferase type 11</fullName>
    </submittedName>
</protein>
<dbReference type="EMBL" id="CP000473">
    <property type="protein sequence ID" value="ABJ82793.1"/>
    <property type="molecule type" value="Genomic_DNA"/>
</dbReference>
<accession>Q027L4</accession>